<protein>
    <submittedName>
        <fullName evidence="2">Uncharacterized protein</fullName>
    </submittedName>
</protein>
<name>A0A382QXR1_9ZZZZ</name>
<evidence type="ECO:0000256" key="1">
    <source>
        <dbReference type="SAM" id="Phobius"/>
    </source>
</evidence>
<gene>
    <name evidence="2" type="ORF">METZ01_LOCUS342621</name>
</gene>
<feature type="transmembrane region" description="Helical" evidence="1">
    <location>
        <begin position="6"/>
        <end position="22"/>
    </location>
</feature>
<proteinExistence type="predicted"/>
<keyword evidence="1" id="KW-0812">Transmembrane</keyword>
<keyword evidence="1" id="KW-1133">Transmembrane helix</keyword>
<accession>A0A382QXR1</accession>
<dbReference type="EMBL" id="UINC01117379">
    <property type="protein sequence ID" value="SVC89767.1"/>
    <property type="molecule type" value="Genomic_DNA"/>
</dbReference>
<reference evidence="2" key="1">
    <citation type="submission" date="2018-05" db="EMBL/GenBank/DDBJ databases">
        <authorList>
            <person name="Lanie J.A."/>
            <person name="Ng W.-L."/>
            <person name="Kazmierczak K.M."/>
            <person name="Andrzejewski T.M."/>
            <person name="Davidsen T.M."/>
            <person name="Wayne K.J."/>
            <person name="Tettelin H."/>
            <person name="Glass J.I."/>
            <person name="Rusch D."/>
            <person name="Podicherti R."/>
            <person name="Tsui H.-C.T."/>
            <person name="Winkler M.E."/>
        </authorList>
    </citation>
    <scope>NUCLEOTIDE SEQUENCE</scope>
</reference>
<sequence>MGLIGFIVWILVFFTTLVVLCYKAVELRTATIAIGVLLLVFTVFGNPSNILLAIYWVMFALLVSLNIPEIRRNYVSSQILKFYKAVLP</sequence>
<evidence type="ECO:0000313" key="2">
    <source>
        <dbReference type="EMBL" id="SVC89767.1"/>
    </source>
</evidence>
<dbReference type="AlphaFoldDB" id="A0A382QXR1"/>
<keyword evidence="1" id="KW-0472">Membrane</keyword>
<organism evidence="2">
    <name type="scientific">marine metagenome</name>
    <dbReference type="NCBI Taxonomy" id="408172"/>
    <lineage>
        <taxon>unclassified sequences</taxon>
        <taxon>metagenomes</taxon>
        <taxon>ecological metagenomes</taxon>
    </lineage>
</organism>
<feature type="non-terminal residue" evidence="2">
    <location>
        <position position="88"/>
    </location>
</feature>